<evidence type="ECO:0000313" key="2">
    <source>
        <dbReference type="Proteomes" id="UP001595536"/>
    </source>
</evidence>
<organism evidence="1 2">
    <name type="scientific">Camelimonas abortus</name>
    <dbReference type="NCBI Taxonomy" id="1017184"/>
    <lineage>
        <taxon>Bacteria</taxon>
        <taxon>Pseudomonadati</taxon>
        <taxon>Pseudomonadota</taxon>
        <taxon>Alphaproteobacteria</taxon>
        <taxon>Hyphomicrobiales</taxon>
        <taxon>Chelatococcaceae</taxon>
        <taxon>Camelimonas</taxon>
    </lineage>
</organism>
<dbReference type="Proteomes" id="UP001595536">
    <property type="component" value="Unassembled WGS sequence"/>
</dbReference>
<reference evidence="2" key="1">
    <citation type="journal article" date="2019" name="Int. J. Syst. Evol. Microbiol.">
        <title>The Global Catalogue of Microorganisms (GCM) 10K type strain sequencing project: providing services to taxonomists for standard genome sequencing and annotation.</title>
        <authorList>
            <consortium name="The Broad Institute Genomics Platform"/>
            <consortium name="The Broad Institute Genome Sequencing Center for Infectious Disease"/>
            <person name="Wu L."/>
            <person name="Ma J."/>
        </authorList>
    </citation>
    <scope>NUCLEOTIDE SEQUENCE [LARGE SCALE GENOMIC DNA]</scope>
    <source>
        <strain evidence="2">CCM 7941</strain>
    </source>
</reference>
<accession>A0ABV7LFA1</accession>
<protein>
    <recommendedName>
        <fullName evidence="3">Phage tail tape measure protein</fullName>
    </recommendedName>
</protein>
<dbReference type="RefSeq" id="WP_376830199.1">
    <property type="nucleotide sequence ID" value="NZ_JBHLWR010000006.1"/>
</dbReference>
<evidence type="ECO:0000313" key="1">
    <source>
        <dbReference type="EMBL" id="MFC3266546.1"/>
    </source>
</evidence>
<sequence>MPLKRGPDGRLGVQAAAARPASVTVNIAVRDAESFHASRAQVAAAVARAVARGARAM</sequence>
<name>A0ABV7LFA1_9HYPH</name>
<evidence type="ECO:0008006" key="3">
    <source>
        <dbReference type="Google" id="ProtNLM"/>
    </source>
</evidence>
<comment type="caution">
    <text evidence="1">The sequence shown here is derived from an EMBL/GenBank/DDBJ whole genome shotgun (WGS) entry which is preliminary data.</text>
</comment>
<keyword evidence="2" id="KW-1185">Reference proteome</keyword>
<dbReference type="EMBL" id="JBHRUV010000045">
    <property type="protein sequence ID" value="MFC3266546.1"/>
    <property type="molecule type" value="Genomic_DNA"/>
</dbReference>
<gene>
    <name evidence="1" type="ORF">ACFOEX_09285</name>
</gene>
<proteinExistence type="predicted"/>